<gene>
    <name evidence="1" type="ORF">A3841_17925</name>
</gene>
<keyword evidence="2" id="KW-1185">Reference proteome</keyword>
<evidence type="ECO:0000313" key="2">
    <source>
        <dbReference type="Proteomes" id="UP000186551"/>
    </source>
</evidence>
<dbReference type="AlphaFoldDB" id="A0A1Q5PDD3"/>
<name>A0A1Q5PDD3_9BACT</name>
<dbReference type="Proteomes" id="UP000186551">
    <property type="component" value="Unassembled WGS sequence"/>
</dbReference>
<accession>A0A1Q5PDD3</accession>
<evidence type="ECO:0000313" key="1">
    <source>
        <dbReference type="EMBL" id="OKL40217.1"/>
    </source>
</evidence>
<proteinExistence type="predicted"/>
<sequence>MPNLNLPLRWVIVWLAERTSYKLLPGLFRQAGARNGCGRKVFADRKRDAWPAMMQKMDKLIKK</sequence>
<protein>
    <submittedName>
        <fullName evidence="1">Uncharacterized protein</fullName>
    </submittedName>
</protein>
<organism evidence="1 2">
    <name type="scientific">Pontibacter flavimaris</name>
    <dbReference type="NCBI Taxonomy" id="1797110"/>
    <lineage>
        <taxon>Bacteria</taxon>
        <taxon>Pseudomonadati</taxon>
        <taxon>Bacteroidota</taxon>
        <taxon>Cytophagia</taxon>
        <taxon>Cytophagales</taxon>
        <taxon>Hymenobacteraceae</taxon>
        <taxon>Pontibacter</taxon>
    </lineage>
</organism>
<comment type="caution">
    <text evidence="1">The sequence shown here is derived from an EMBL/GenBank/DDBJ whole genome shotgun (WGS) entry which is preliminary data.</text>
</comment>
<reference evidence="1 2" key="1">
    <citation type="submission" date="2016-03" db="EMBL/GenBank/DDBJ databases">
        <title>Genome sequence of Pontibacter sp. nov., of the family cytophagaceae, isolated from marine sediment of the Yellow Sea, China.</title>
        <authorList>
            <person name="Zhang G."/>
            <person name="Zhang R."/>
        </authorList>
    </citation>
    <scope>NUCLEOTIDE SEQUENCE [LARGE SCALE GENOMIC DNA]</scope>
    <source>
        <strain evidence="1 2">S10-8</strain>
    </source>
</reference>
<dbReference type="EMBL" id="LVWA01000005">
    <property type="protein sequence ID" value="OKL40217.1"/>
    <property type="molecule type" value="Genomic_DNA"/>
</dbReference>